<evidence type="ECO:0000313" key="3">
    <source>
        <dbReference type="Proteomes" id="UP000198346"/>
    </source>
</evidence>
<name>A0A239PLE1_9PROT</name>
<dbReference type="Pfam" id="PF04237">
    <property type="entry name" value="YjbR"/>
    <property type="match status" value="1"/>
</dbReference>
<gene>
    <name evidence="2" type="ORF">SAMN06297382_0645</name>
</gene>
<feature type="region of interest" description="Disordered" evidence="1">
    <location>
        <begin position="120"/>
        <end position="166"/>
    </location>
</feature>
<evidence type="ECO:0000256" key="1">
    <source>
        <dbReference type="SAM" id="MobiDB-lite"/>
    </source>
</evidence>
<reference evidence="2 3" key="1">
    <citation type="submission" date="2017-07" db="EMBL/GenBank/DDBJ databases">
        <authorList>
            <person name="Sun Z.S."/>
            <person name="Albrecht U."/>
            <person name="Echele G."/>
            <person name="Lee C.C."/>
        </authorList>
    </citation>
    <scope>NUCLEOTIDE SEQUENCE [LARGE SCALE GENOMIC DNA]</scope>
    <source>
        <strain evidence="2 3">CGMCC 1.12710</strain>
    </source>
</reference>
<sequence length="166" mass="18364">MTKKLFDLQERLRAYALAFPEAHEDHPWDHIAIKVRKKAFVFLSGAQLYEGKLSMTAKLPVSAEMATTLPYVEPAGYGLGRSGWVTARLGPKDPVDLDLLKGWIAQSYRAVAPKTLARRLDDAPEDAATPSARAARGSENRYRPRRSAPGTARSPARKSRNLPPAR</sequence>
<dbReference type="Gene3D" id="3.90.1150.30">
    <property type="match status" value="1"/>
</dbReference>
<accession>A0A239PLE1</accession>
<keyword evidence="3" id="KW-1185">Reference proteome</keyword>
<dbReference type="RefSeq" id="WP_159462399.1">
    <property type="nucleotide sequence ID" value="NZ_FZQA01000001.1"/>
</dbReference>
<dbReference type="InterPro" id="IPR058532">
    <property type="entry name" value="YjbR/MT2646/Rv2570-like"/>
</dbReference>
<keyword evidence="2" id="KW-0238">DNA-binding</keyword>
<dbReference type="Proteomes" id="UP000198346">
    <property type="component" value="Unassembled WGS sequence"/>
</dbReference>
<evidence type="ECO:0000313" key="2">
    <source>
        <dbReference type="EMBL" id="SNT68149.1"/>
    </source>
</evidence>
<dbReference type="AlphaFoldDB" id="A0A239PLE1"/>
<proteinExistence type="predicted"/>
<organism evidence="2 3">
    <name type="scientific">Amphiplicatus metriothermophilus</name>
    <dbReference type="NCBI Taxonomy" id="1519374"/>
    <lineage>
        <taxon>Bacteria</taxon>
        <taxon>Pseudomonadati</taxon>
        <taxon>Pseudomonadota</taxon>
        <taxon>Alphaproteobacteria</taxon>
        <taxon>Parvularculales</taxon>
        <taxon>Parvularculaceae</taxon>
        <taxon>Amphiplicatus</taxon>
    </lineage>
</organism>
<protein>
    <submittedName>
        <fullName evidence="2">Predicted DNA-binding protein, MmcQ/YjbR family</fullName>
    </submittedName>
</protein>
<dbReference type="OrthoDB" id="8479417at2"/>
<dbReference type="EMBL" id="FZQA01000001">
    <property type="protein sequence ID" value="SNT68149.1"/>
    <property type="molecule type" value="Genomic_DNA"/>
</dbReference>
<dbReference type="InterPro" id="IPR038056">
    <property type="entry name" value="YjbR-like_sf"/>
</dbReference>
<dbReference type="SUPFAM" id="SSF142906">
    <property type="entry name" value="YjbR-like"/>
    <property type="match status" value="1"/>
</dbReference>
<dbReference type="GO" id="GO:0003677">
    <property type="term" value="F:DNA binding"/>
    <property type="evidence" value="ECO:0007669"/>
    <property type="project" value="UniProtKB-KW"/>
</dbReference>